<gene>
    <name evidence="2" type="ORF">ORJ04_22460</name>
</gene>
<evidence type="ECO:0000313" key="2">
    <source>
        <dbReference type="EMBL" id="MDP5138715.1"/>
    </source>
</evidence>
<reference evidence="2 3" key="1">
    <citation type="submission" date="2022-11" db="EMBL/GenBank/DDBJ databases">
        <title>Viruses from the air-sea interface of a natural surface slick.</title>
        <authorList>
            <person name="Rahlff J."/>
            <person name="Holmfeldt K."/>
        </authorList>
    </citation>
    <scope>NUCLEOTIDE SEQUENCE [LARGE SCALE GENOMIC DNA]</scope>
    <source>
        <strain evidence="2 3">SMS4</strain>
    </source>
</reference>
<dbReference type="Proteomes" id="UP001231109">
    <property type="component" value="Unassembled WGS sequence"/>
</dbReference>
<feature type="non-terminal residue" evidence="2">
    <location>
        <position position="117"/>
    </location>
</feature>
<dbReference type="InterPro" id="IPR011042">
    <property type="entry name" value="6-blade_b-propeller_TolB-like"/>
</dbReference>
<evidence type="ECO:0000256" key="1">
    <source>
        <dbReference type="SAM" id="SignalP"/>
    </source>
</evidence>
<accession>A0ABT9I5Q3</accession>
<name>A0ABT9I5Q3_9GAMM</name>
<dbReference type="InterPro" id="IPR051262">
    <property type="entry name" value="SMP-30/CGR1_Lactonase"/>
</dbReference>
<keyword evidence="1" id="KW-0732">Signal</keyword>
<keyword evidence="3" id="KW-1185">Reference proteome</keyword>
<dbReference type="SUPFAM" id="SSF63829">
    <property type="entry name" value="Calcium-dependent phosphotriesterase"/>
    <property type="match status" value="1"/>
</dbReference>
<organism evidence="2 3">
    <name type="scientific">Rheinheimera baltica</name>
    <dbReference type="NCBI Taxonomy" id="67576"/>
    <lineage>
        <taxon>Bacteria</taxon>
        <taxon>Pseudomonadati</taxon>
        <taxon>Pseudomonadota</taxon>
        <taxon>Gammaproteobacteria</taxon>
        <taxon>Chromatiales</taxon>
        <taxon>Chromatiaceae</taxon>
        <taxon>Rheinheimera</taxon>
    </lineage>
</organism>
<protein>
    <submittedName>
        <fullName evidence="2">SMP-30/gluconolactonase/LRE family protein</fullName>
    </submittedName>
</protein>
<sequence length="117" mass="12731">MRFSATVLCILFSPILAANSALPAQPVLTVTPAMHHVVAADATLEQLAEGFSWAEGPIAEPVTGDILFSDVPQNKVYRWNEQQGLTVYLQPSGYTGLYPQNNRQQGANGLIFNSEKQ</sequence>
<feature type="chain" id="PRO_5045802440" evidence="1">
    <location>
        <begin position="24"/>
        <end position="117"/>
    </location>
</feature>
<comment type="caution">
    <text evidence="2">The sequence shown here is derived from an EMBL/GenBank/DDBJ whole genome shotgun (WGS) entry which is preliminary data.</text>
</comment>
<proteinExistence type="predicted"/>
<dbReference type="PANTHER" id="PTHR47572">
    <property type="entry name" value="LIPOPROTEIN-RELATED"/>
    <property type="match status" value="1"/>
</dbReference>
<feature type="signal peptide" evidence="1">
    <location>
        <begin position="1"/>
        <end position="23"/>
    </location>
</feature>
<dbReference type="PANTHER" id="PTHR47572:SF4">
    <property type="entry name" value="LACTONASE DRP35"/>
    <property type="match status" value="1"/>
</dbReference>
<evidence type="ECO:0000313" key="3">
    <source>
        <dbReference type="Proteomes" id="UP001231109"/>
    </source>
</evidence>
<dbReference type="Gene3D" id="2.120.10.30">
    <property type="entry name" value="TolB, C-terminal domain"/>
    <property type="match status" value="1"/>
</dbReference>
<dbReference type="EMBL" id="JAPJDZ010000259">
    <property type="protein sequence ID" value="MDP5138715.1"/>
    <property type="molecule type" value="Genomic_DNA"/>
</dbReference>